<dbReference type="Pfam" id="PF00144">
    <property type="entry name" value="Beta-lactamase"/>
    <property type="match status" value="1"/>
</dbReference>
<name>A0ABR1K168_9AGAR</name>
<dbReference type="InterPro" id="IPR001466">
    <property type="entry name" value="Beta-lactam-related"/>
</dbReference>
<dbReference type="InterPro" id="IPR050789">
    <property type="entry name" value="Diverse_Enzym_Activities"/>
</dbReference>
<evidence type="ECO:0000313" key="4">
    <source>
        <dbReference type="EMBL" id="KAK7470272.1"/>
    </source>
</evidence>
<dbReference type="Gene3D" id="3.40.710.10">
    <property type="entry name" value="DD-peptidase/beta-lactamase superfamily"/>
    <property type="match status" value="1"/>
</dbReference>
<evidence type="ECO:0000256" key="2">
    <source>
        <dbReference type="ARBA" id="ARBA00022801"/>
    </source>
</evidence>
<gene>
    <name evidence="4" type="ORF">VKT23_001704</name>
</gene>
<proteinExistence type="inferred from homology"/>
<dbReference type="PANTHER" id="PTHR43283">
    <property type="entry name" value="BETA-LACTAMASE-RELATED"/>
    <property type="match status" value="1"/>
</dbReference>
<sequence>MDVYFDPLLYEPGEGWTYSTSIDWAGVVVERVGGCGRLQEYMDKNIWNPLGMKAITFRPDERQDISSSMMQMLIRDNNGGLTTSKTTMDTSNFKFDAGGAGLFLQPTEFTKLLCSLLRNDEIVLKGESVDMMFTPQLPDAKYLRAFMDSNPLSYSLLRGLPLSIKYNWGFGGIVTQEDVPGRRRSGSLMWGGLPNCSWVSFFPFV</sequence>
<comment type="caution">
    <text evidence="4">The sequence shown here is derived from an EMBL/GenBank/DDBJ whole genome shotgun (WGS) entry which is preliminary data.</text>
</comment>
<reference evidence="4 5" key="1">
    <citation type="submission" date="2024-01" db="EMBL/GenBank/DDBJ databases">
        <title>A draft genome for the cacao thread blight pathogen Marasmiellus scandens.</title>
        <authorList>
            <person name="Baruah I.K."/>
            <person name="Leung J."/>
            <person name="Bukari Y."/>
            <person name="Amoako-Attah I."/>
            <person name="Meinhardt L.W."/>
            <person name="Bailey B.A."/>
            <person name="Cohen S.P."/>
        </authorList>
    </citation>
    <scope>NUCLEOTIDE SEQUENCE [LARGE SCALE GENOMIC DNA]</scope>
    <source>
        <strain evidence="4 5">GH-19</strain>
    </source>
</reference>
<dbReference type="EMBL" id="JBANRG010000002">
    <property type="protein sequence ID" value="KAK7470272.1"/>
    <property type="molecule type" value="Genomic_DNA"/>
</dbReference>
<evidence type="ECO:0000256" key="1">
    <source>
        <dbReference type="ARBA" id="ARBA00009009"/>
    </source>
</evidence>
<evidence type="ECO:0000313" key="5">
    <source>
        <dbReference type="Proteomes" id="UP001498398"/>
    </source>
</evidence>
<evidence type="ECO:0000259" key="3">
    <source>
        <dbReference type="Pfam" id="PF00144"/>
    </source>
</evidence>
<dbReference type="SUPFAM" id="SSF56601">
    <property type="entry name" value="beta-lactamase/transpeptidase-like"/>
    <property type="match status" value="1"/>
</dbReference>
<dbReference type="PANTHER" id="PTHR43283:SF17">
    <property type="entry name" value="(LOVD), PUTATIVE (AFU_ORTHOLOGUE AFUA_5G00920)-RELATED"/>
    <property type="match status" value="1"/>
</dbReference>
<accession>A0ABR1K168</accession>
<feature type="domain" description="Beta-lactamase-related" evidence="3">
    <location>
        <begin position="7"/>
        <end position="137"/>
    </location>
</feature>
<dbReference type="Proteomes" id="UP001498398">
    <property type="component" value="Unassembled WGS sequence"/>
</dbReference>
<comment type="similarity">
    <text evidence="1">Belongs to the class-A beta-lactamase family.</text>
</comment>
<dbReference type="InterPro" id="IPR012338">
    <property type="entry name" value="Beta-lactam/transpept-like"/>
</dbReference>
<protein>
    <recommendedName>
        <fullName evidence="3">Beta-lactamase-related domain-containing protein</fullName>
    </recommendedName>
</protein>
<keyword evidence="5" id="KW-1185">Reference proteome</keyword>
<organism evidence="4 5">
    <name type="scientific">Marasmiellus scandens</name>
    <dbReference type="NCBI Taxonomy" id="2682957"/>
    <lineage>
        <taxon>Eukaryota</taxon>
        <taxon>Fungi</taxon>
        <taxon>Dikarya</taxon>
        <taxon>Basidiomycota</taxon>
        <taxon>Agaricomycotina</taxon>
        <taxon>Agaricomycetes</taxon>
        <taxon>Agaricomycetidae</taxon>
        <taxon>Agaricales</taxon>
        <taxon>Marasmiineae</taxon>
        <taxon>Omphalotaceae</taxon>
        <taxon>Marasmiellus</taxon>
    </lineage>
</organism>
<keyword evidence="2" id="KW-0378">Hydrolase</keyword>